<dbReference type="SUPFAM" id="SSF51735">
    <property type="entry name" value="NAD(P)-binding Rossmann-fold domains"/>
    <property type="match status" value="1"/>
</dbReference>
<dbReference type="InterPro" id="IPR002347">
    <property type="entry name" value="SDR_fam"/>
</dbReference>
<dbReference type="Proteomes" id="UP000603352">
    <property type="component" value="Unassembled WGS sequence"/>
</dbReference>
<accession>A0ABQ1IPC9</accession>
<protein>
    <submittedName>
        <fullName evidence="3">Short-chain dehydrogenase</fullName>
    </submittedName>
</protein>
<keyword evidence="4" id="KW-1185">Reference proteome</keyword>
<dbReference type="InterPro" id="IPR045017">
    <property type="entry name" value="DECR2-like"/>
</dbReference>
<dbReference type="NCBIfam" id="NF005752">
    <property type="entry name" value="PRK07576.1"/>
    <property type="match status" value="1"/>
</dbReference>
<evidence type="ECO:0000256" key="2">
    <source>
        <dbReference type="ARBA" id="ARBA00023002"/>
    </source>
</evidence>
<dbReference type="PANTHER" id="PTHR43296:SF2">
    <property type="entry name" value="PEROXISOMAL 2,4-DIENOYL-COA REDUCTASE [(3E)-ENOYL-COA-PRODUCING]"/>
    <property type="match status" value="1"/>
</dbReference>
<dbReference type="RefSeq" id="WP_188579400.1">
    <property type="nucleotide sequence ID" value="NZ_BMDZ01000036.1"/>
</dbReference>
<keyword evidence="1" id="KW-0521">NADP</keyword>
<evidence type="ECO:0000256" key="1">
    <source>
        <dbReference type="ARBA" id="ARBA00022857"/>
    </source>
</evidence>
<dbReference type="EMBL" id="BMDZ01000036">
    <property type="protein sequence ID" value="GGB47332.1"/>
    <property type="molecule type" value="Genomic_DNA"/>
</dbReference>
<proteinExistence type="predicted"/>
<comment type="caution">
    <text evidence="3">The sequence shown here is derived from an EMBL/GenBank/DDBJ whole genome shotgun (WGS) entry which is preliminary data.</text>
</comment>
<keyword evidence="2" id="KW-0560">Oxidoreductase</keyword>
<gene>
    <name evidence="3" type="ORF">GCM10011505_30610</name>
</gene>
<organism evidence="3 4">
    <name type="scientific">Tistrella bauzanensis</name>
    <dbReference type="NCBI Taxonomy" id="657419"/>
    <lineage>
        <taxon>Bacteria</taxon>
        <taxon>Pseudomonadati</taxon>
        <taxon>Pseudomonadota</taxon>
        <taxon>Alphaproteobacteria</taxon>
        <taxon>Geminicoccales</taxon>
        <taxon>Geminicoccaceae</taxon>
        <taxon>Tistrella</taxon>
    </lineage>
</organism>
<dbReference type="PANTHER" id="PTHR43296">
    <property type="entry name" value="PEROXISOMAL 2,4-DIENOYL-COA REDUCTASE"/>
    <property type="match status" value="1"/>
</dbReference>
<dbReference type="Pfam" id="PF13561">
    <property type="entry name" value="adh_short_C2"/>
    <property type="match status" value="1"/>
</dbReference>
<evidence type="ECO:0000313" key="3">
    <source>
        <dbReference type="EMBL" id="GGB47332.1"/>
    </source>
</evidence>
<name>A0ABQ1IPC9_9PROT</name>
<dbReference type="InterPro" id="IPR036291">
    <property type="entry name" value="NAD(P)-bd_dom_sf"/>
</dbReference>
<reference evidence="4" key="1">
    <citation type="journal article" date="2019" name="Int. J. Syst. Evol. Microbiol.">
        <title>The Global Catalogue of Microorganisms (GCM) 10K type strain sequencing project: providing services to taxonomists for standard genome sequencing and annotation.</title>
        <authorList>
            <consortium name="The Broad Institute Genomics Platform"/>
            <consortium name="The Broad Institute Genome Sequencing Center for Infectious Disease"/>
            <person name="Wu L."/>
            <person name="Ma J."/>
        </authorList>
    </citation>
    <scope>NUCLEOTIDE SEQUENCE [LARGE SCALE GENOMIC DNA]</scope>
    <source>
        <strain evidence="4">CGMCC 1.10188</strain>
    </source>
</reference>
<evidence type="ECO:0000313" key="4">
    <source>
        <dbReference type="Proteomes" id="UP000603352"/>
    </source>
</evidence>
<sequence>MSTYSFDFTGRNVFVMGGTSGINLGIAHGFAAAGAQVAVASRKPEKVQAAVAELAAHGNAVEGYVCDVRDVAAVRAAFEGAARVLGPIDVLISGAAGNFPAPAHGISPNGFKSVIDIDLIGTFHVMREAHPHLRKPGAAIVNISAPQAAQAMEWQVHVCAAKAGVDMITRVLAMEWGPEGIRVNSLVPGPIEGTEGMARLAPTPEANAAVAGSVPLRRQGTTADVARVAMFLASDAAAYVSGVVLPVDGGWSAGGVPPLTMAAGR</sequence>
<dbReference type="Gene3D" id="3.40.50.720">
    <property type="entry name" value="NAD(P)-binding Rossmann-like Domain"/>
    <property type="match status" value="1"/>
</dbReference>
<dbReference type="PRINTS" id="PR00081">
    <property type="entry name" value="GDHRDH"/>
</dbReference>